<dbReference type="EMBL" id="CP135996">
    <property type="protein sequence ID" value="WOC31011.1"/>
    <property type="molecule type" value="Genomic_DNA"/>
</dbReference>
<accession>A0AA97D8V4</accession>
<dbReference type="InterPro" id="IPR026353">
    <property type="entry name" value="Hypoxan-DNA_Glyclase"/>
</dbReference>
<evidence type="ECO:0000313" key="2">
    <source>
        <dbReference type="EMBL" id="WOC31011.1"/>
    </source>
</evidence>
<keyword evidence="2" id="KW-0378">Hydrolase</keyword>
<keyword evidence="3" id="KW-1185">Reference proteome</keyword>
<gene>
    <name evidence="2" type="ORF">PXC00_07115</name>
</gene>
<reference evidence="2" key="1">
    <citation type="submission" date="2023-09" db="EMBL/GenBank/DDBJ databases">
        <authorList>
            <person name="Zeng C."/>
        </authorList>
    </citation>
    <scope>NUCLEOTIDE SEQUENCE</scope>
    <source>
        <strain evidence="2">ZCY20-5</strain>
    </source>
</reference>
<dbReference type="InterPro" id="IPR005122">
    <property type="entry name" value="Uracil-DNA_glycosylase-like"/>
</dbReference>
<dbReference type="GO" id="GO:0033958">
    <property type="term" value="F:DNA-deoxyinosine glycosylase activity"/>
    <property type="evidence" value="ECO:0007669"/>
    <property type="project" value="UniProtKB-EC"/>
</dbReference>
<dbReference type="EC" id="3.2.2.15" evidence="2"/>
<dbReference type="AlphaFoldDB" id="A0AA97D8V4"/>
<name>A0AA97D8V4_9FIRM</name>
<dbReference type="SUPFAM" id="SSF52141">
    <property type="entry name" value="Uracil-DNA glycosylase-like"/>
    <property type="match status" value="1"/>
</dbReference>
<dbReference type="Pfam" id="PF03167">
    <property type="entry name" value="UDG"/>
    <property type="match status" value="1"/>
</dbReference>
<proteinExistence type="predicted"/>
<evidence type="ECO:0000259" key="1">
    <source>
        <dbReference type="Pfam" id="PF03167"/>
    </source>
</evidence>
<reference evidence="2" key="2">
    <citation type="submission" date="2024-06" db="EMBL/GenBank/DDBJ databases">
        <title>Caproicibacterium argilliputei sp. nov, a novel caproic acid producing anaerobic bacterium isolated from pit mud.</title>
        <authorList>
            <person name="Xia S."/>
        </authorList>
    </citation>
    <scope>NUCLEOTIDE SEQUENCE</scope>
    <source>
        <strain evidence="2">ZCY20-5</strain>
    </source>
</reference>
<dbReference type="Proteomes" id="UP001300604">
    <property type="component" value="Chromosome"/>
</dbReference>
<dbReference type="Gene3D" id="3.40.470.10">
    <property type="entry name" value="Uracil-DNA glycosylase-like domain"/>
    <property type="match status" value="1"/>
</dbReference>
<dbReference type="CDD" id="cd10032">
    <property type="entry name" value="UDG-F6_HDG"/>
    <property type="match status" value="1"/>
</dbReference>
<organism evidence="2 3">
    <name type="scientific">Caproicibacterium argilliputei</name>
    <dbReference type="NCBI Taxonomy" id="3030016"/>
    <lineage>
        <taxon>Bacteria</taxon>
        <taxon>Bacillati</taxon>
        <taxon>Bacillota</taxon>
        <taxon>Clostridia</taxon>
        <taxon>Eubacteriales</taxon>
        <taxon>Oscillospiraceae</taxon>
        <taxon>Caproicibacterium</taxon>
    </lineage>
</organism>
<evidence type="ECO:0000313" key="3">
    <source>
        <dbReference type="Proteomes" id="UP001300604"/>
    </source>
</evidence>
<dbReference type="KEGG" id="carl:PXC00_07115"/>
<dbReference type="NCBIfam" id="TIGR04274">
    <property type="entry name" value="hypoxanDNAglyco"/>
    <property type="match status" value="1"/>
</dbReference>
<protein>
    <submittedName>
        <fullName evidence="2">DNA-deoxyinosine glycosylase</fullName>
        <ecNumber evidence="2">3.2.2.15</ecNumber>
    </submittedName>
</protein>
<dbReference type="RefSeq" id="WP_275845047.1">
    <property type="nucleotide sequence ID" value="NZ_CP135996.1"/>
</dbReference>
<feature type="domain" description="Uracil-DNA glycosylase-like" evidence="1">
    <location>
        <begin position="13"/>
        <end position="146"/>
    </location>
</feature>
<sequence>MSAETVIHPLEPVFAQNSRVLVLGTMPSPQSRKVGFYYGHPQNRFWKVLAAVLQEPVPETKQEKITMLLRNRIALWDVLHACRIHGADDASIQNPEVNDVAGLLQQTSIVRVYTTGKKAFSLYEKHLWPVTGLHAVCLPSTSPANCRVSLPQLVQAYQCILEVL</sequence>
<keyword evidence="2" id="KW-0326">Glycosidase</keyword>
<dbReference type="InterPro" id="IPR036895">
    <property type="entry name" value="Uracil-DNA_glycosylase-like_sf"/>
</dbReference>